<dbReference type="AlphaFoldDB" id="A0A8H6VAW6"/>
<reference evidence="1" key="1">
    <citation type="submission" date="2020-04" db="EMBL/GenBank/DDBJ databases">
        <title>Draft genome resource of the tomato pathogen Pseudocercospora fuligena.</title>
        <authorList>
            <person name="Zaccaron A."/>
        </authorList>
    </citation>
    <scope>NUCLEOTIDE SEQUENCE</scope>
    <source>
        <strain evidence="1">PF001</strain>
    </source>
</reference>
<comment type="caution">
    <text evidence="1">The sequence shown here is derived from an EMBL/GenBank/DDBJ whole genome shotgun (WGS) entry which is preliminary data.</text>
</comment>
<gene>
    <name evidence="1" type="ORF">HII31_13185</name>
</gene>
<evidence type="ECO:0000313" key="1">
    <source>
        <dbReference type="EMBL" id="KAF7185488.1"/>
    </source>
</evidence>
<sequence length="175" mass="19832">MDVTSRVKIEAAFSDLEMKCTVEIKSRNGTRLNSRDACNVVGGFTEQLLRDAREFLVQEEIVSNVLDEIMIEDEAVGMQADDPPRFSTVCTAWVSKEEEHSRGMIKVLTEYNGSTHSRLIDRHMPFGHLKRRILAEHGAQNQAEEYKVQVGEEDMSEDDTVDKVGHGSFLIRSRC</sequence>
<name>A0A8H6VAW6_9PEZI</name>
<keyword evidence="2" id="KW-1185">Reference proteome</keyword>
<protein>
    <submittedName>
        <fullName evidence="1">Uncharacterized protein</fullName>
    </submittedName>
</protein>
<dbReference type="EMBL" id="JABCIY010000320">
    <property type="protein sequence ID" value="KAF7185488.1"/>
    <property type="molecule type" value="Genomic_DNA"/>
</dbReference>
<accession>A0A8H6VAW6</accession>
<proteinExistence type="predicted"/>
<dbReference type="Proteomes" id="UP000660729">
    <property type="component" value="Unassembled WGS sequence"/>
</dbReference>
<evidence type="ECO:0000313" key="2">
    <source>
        <dbReference type="Proteomes" id="UP000660729"/>
    </source>
</evidence>
<organism evidence="1 2">
    <name type="scientific">Pseudocercospora fuligena</name>
    <dbReference type="NCBI Taxonomy" id="685502"/>
    <lineage>
        <taxon>Eukaryota</taxon>
        <taxon>Fungi</taxon>
        <taxon>Dikarya</taxon>
        <taxon>Ascomycota</taxon>
        <taxon>Pezizomycotina</taxon>
        <taxon>Dothideomycetes</taxon>
        <taxon>Dothideomycetidae</taxon>
        <taxon>Mycosphaerellales</taxon>
        <taxon>Mycosphaerellaceae</taxon>
        <taxon>Pseudocercospora</taxon>
    </lineage>
</organism>